<sequence>MKKAILFGLAFSTMAASTFANDFVVDVGASYLNQDETDAIGIDGIWYINGVDVGESPYFEAPFLDQASFVEGEFVSTDADGIDAITLSIGGRAVLPEDNWIIEGAYSYLEVDVPGDPSVDALYVGVGKYLNDTTTFIVSYSILDSDILDDDINTLAGEFRHFGRMGSGMGYAAEIFTSLSDDEADTVQLGGAYKIYPNKQFGIGLELAQAFTDPDDIVNYSLVADFFFTPNFYITADITDSDEDDSEVAWTIEGRLRF</sequence>
<dbReference type="InterPro" id="IPR031593">
    <property type="entry name" value="Porin_7"/>
</dbReference>
<dbReference type="AlphaFoldDB" id="A0AA37TC14"/>
<evidence type="ECO:0000256" key="1">
    <source>
        <dbReference type="SAM" id="SignalP"/>
    </source>
</evidence>
<dbReference type="Pfam" id="PF16956">
    <property type="entry name" value="Porin_7"/>
    <property type="match status" value="1"/>
</dbReference>
<reference evidence="2 3" key="1">
    <citation type="journal article" date="2014" name="Int. J. Syst. Evol. Microbiol.">
        <title>Complete genome sequence of Corynebacterium casei LMG S-19264T (=DSM 44701T), isolated from a smear-ripened cheese.</title>
        <authorList>
            <consortium name="US DOE Joint Genome Institute (JGI-PGF)"/>
            <person name="Walter F."/>
            <person name="Albersmeier A."/>
            <person name="Kalinowski J."/>
            <person name="Ruckert C."/>
        </authorList>
    </citation>
    <scope>NUCLEOTIDE SEQUENCE [LARGE SCALE GENOMIC DNA]</scope>
    <source>
        <strain evidence="2 3">NBRC 110095</strain>
    </source>
</reference>
<dbReference type="Proteomes" id="UP001156870">
    <property type="component" value="Unassembled WGS sequence"/>
</dbReference>
<organism evidence="2 3">
    <name type="scientific">Marinibactrum halimedae</name>
    <dbReference type="NCBI Taxonomy" id="1444977"/>
    <lineage>
        <taxon>Bacteria</taxon>
        <taxon>Pseudomonadati</taxon>
        <taxon>Pseudomonadota</taxon>
        <taxon>Gammaproteobacteria</taxon>
        <taxon>Cellvibrionales</taxon>
        <taxon>Cellvibrionaceae</taxon>
        <taxon>Marinibactrum</taxon>
    </lineage>
</organism>
<comment type="caution">
    <text evidence="2">The sequence shown here is derived from an EMBL/GenBank/DDBJ whole genome shotgun (WGS) entry which is preliminary data.</text>
</comment>
<gene>
    <name evidence="2" type="ORF">GCM10007877_20670</name>
</gene>
<feature type="signal peptide" evidence="1">
    <location>
        <begin position="1"/>
        <end position="20"/>
    </location>
</feature>
<evidence type="ECO:0000313" key="3">
    <source>
        <dbReference type="Proteomes" id="UP001156870"/>
    </source>
</evidence>
<accession>A0AA37TC14</accession>
<dbReference type="EMBL" id="BSPD01000045">
    <property type="protein sequence ID" value="GLS26352.1"/>
    <property type="molecule type" value="Genomic_DNA"/>
</dbReference>
<protein>
    <recommendedName>
        <fullName evidence="4">Porin</fullName>
    </recommendedName>
</protein>
<evidence type="ECO:0000313" key="2">
    <source>
        <dbReference type="EMBL" id="GLS26352.1"/>
    </source>
</evidence>
<keyword evidence="1" id="KW-0732">Signal</keyword>
<proteinExistence type="predicted"/>
<dbReference type="RefSeq" id="WP_232594769.1">
    <property type="nucleotide sequence ID" value="NZ_BSPD01000045.1"/>
</dbReference>
<feature type="chain" id="PRO_5041249293" description="Porin" evidence="1">
    <location>
        <begin position="21"/>
        <end position="258"/>
    </location>
</feature>
<evidence type="ECO:0008006" key="4">
    <source>
        <dbReference type="Google" id="ProtNLM"/>
    </source>
</evidence>
<keyword evidence="3" id="KW-1185">Reference proteome</keyword>
<dbReference type="SUPFAM" id="SSF56935">
    <property type="entry name" value="Porins"/>
    <property type="match status" value="1"/>
</dbReference>
<name>A0AA37TC14_9GAMM</name>